<gene>
    <name evidence="2" type="ORF">BJ984_001374</name>
</gene>
<evidence type="ECO:0000313" key="3">
    <source>
        <dbReference type="Proteomes" id="UP000549913"/>
    </source>
</evidence>
<proteinExistence type="predicted"/>
<protein>
    <submittedName>
        <fullName evidence="2">Uncharacterized protein</fullName>
    </submittedName>
</protein>
<keyword evidence="1" id="KW-1133">Transmembrane helix</keyword>
<dbReference type="RefSeq" id="WP_179547404.1">
    <property type="nucleotide sequence ID" value="NZ_BSEW01000001.1"/>
</dbReference>
<name>A0A852SN44_9MICO</name>
<keyword evidence="1" id="KW-0812">Transmembrane</keyword>
<reference evidence="2 3" key="1">
    <citation type="submission" date="2020-07" db="EMBL/GenBank/DDBJ databases">
        <title>Sequencing the genomes of 1000 actinobacteria strains.</title>
        <authorList>
            <person name="Klenk H.-P."/>
        </authorList>
    </citation>
    <scope>NUCLEOTIDE SEQUENCE [LARGE SCALE GENOMIC DNA]</scope>
    <source>
        <strain evidence="2 3">DSM 26474</strain>
    </source>
</reference>
<comment type="caution">
    <text evidence="2">The sequence shown here is derived from an EMBL/GenBank/DDBJ whole genome shotgun (WGS) entry which is preliminary data.</text>
</comment>
<evidence type="ECO:0000256" key="1">
    <source>
        <dbReference type="SAM" id="Phobius"/>
    </source>
</evidence>
<organism evidence="2 3">
    <name type="scientific">Herbiconiux flava</name>
    <dbReference type="NCBI Taxonomy" id="881268"/>
    <lineage>
        <taxon>Bacteria</taxon>
        <taxon>Bacillati</taxon>
        <taxon>Actinomycetota</taxon>
        <taxon>Actinomycetes</taxon>
        <taxon>Micrococcales</taxon>
        <taxon>Microbacteriaceae</taxon>
        <taxon>Herbiconiux</taxon>
    </lineage>
</organism>
<accession>A0A852SN44</accession>
<keyword evidence="1" id="KW-0472">Membrane</keyword>
<keyword evidence="3" id="KW-1185">Reference proteome</keyword>
<dbReference type="Proteomes" id="UP000549913">
    <property type="component" value="Unassembled WGS sequence"/>
</dbReference>
<sequence length="63" mass="6908">MAPRRWIAVLLAVICGLASLLFVAAAAVADQWWVITMAVVFGVGAVVFARHAASFGRVRRRRR</sequence>
<feature type="transmembrane region" description="Helical" evidence="1">
    <location>
        <begin position="7"/>
        <end position="26"/>
    </location>
</feature>
<evidence type="ECO:0000313" key="2">
    <source>
        <dbReference type="EMBL" id="NYD70216.1"/>
    </source>
</evidence>
<dbReference type="EMBL" id="JACCBM010000001">
    <property type="protein sequence ID" value="NYD70216.1"/>
    <property type="molecule type" value="Genomic_DNA"/>
</dbReference>
<feature type="transmembrane region" description="Helical" evidence="1">
    <location>
        <begin position="32"/>
        <end position="53"/>
    </location>
</feature>
<dbReference type="AlphaFoldDB" id="A0A852SN44"/>